<name>A0A2T7NL55_POMCA</name>
<dbReference type="EMBL" id="PZQS01000011">
    <property type="protein sequence ID" value="PVD21900.1"/>
    <property type="molecule type" value="Genomic_DNA"/>
</dbReference>
<evidence type="ECO:0000313" key="2">
    <source>
        <dbReference type="Proteomes" id="UP000245119"/>
    </source>
</evidence>
<gene>
    <name evidence="1" type="ORF">C0Q70_17703</name>
</gene>
<accession>A0A2T7NL55</accession>
<evidence type="ECO:0000313" key="1">
    <source>
        <dbReference type="EMBL" id="PVD21900.1"/>
    </source>
</evidence>
<proteinExistence type="predicted"/>
<sequence>MTRCAVSEIRLQREGSSLWRLALDESPRLTTGISHRAPPSGLLVTCPGPDGRREALEVRGRGRHYVLSQRARAPTLRTGPVVRSTYSGSSVASNEKAAVLLTAPTCSRQLSRKTLPVSETSHKSAGFTAKKLATPRPTNDALCVPDLAIDFLKTEPLPEGPLLGASMLEH</sequence>
<protein>
    <submittedName>
        <fullName evidence="1">Uncharacterized protein</fullName>
    </submittedName>
</protein>
<keyword evidence="2" id="KW-1185">Reference proteome</keyword>
<dbReference type="AlphaFoldDB" id="A0A2T7NL55"/>
<reference evidence="1 2" key="1">
    <citation type="submission" date="2018-04" db="EMBL/GenBank/DDBJ databases">
        <title>The genome of golden apple snail Pomacea canaliculata provides insight into stress tolerance and invasive adaptation.</title>
        <authorList>
            <person name="Liu C."/>
            <person name="Liu B."/>
            <person name="Ren Y."/>
            <person name="Zhang Y."/>
            <person name="Wang H."/>
            <person name="Li S."/>
            <person name="Jiang F."/>
            <person name="Yin L."/>
            <person name="Zhang G."/>
            <person name="Qian W."/>
            <person name="Fan W."/>
        </authorList>
    </citation>
    <scope>NUCLEOTIDE SEQUENCE [LARGE SCALE GENOMIC DNA]</scope>
    <source>
        <strain evidence="1">SZHN2017</strain>
        <tissue evidence="1">Muscle</tissue>
    </source>
</reference>
<comment type="caution">
    <text evidence="1">The sequence shown here is derived from an EMBL/GenBank/DDBJ whole genome shotgun (WGS) entry which is preliminary data.</text>
</comment>
<dbReference type="Proteomes" id="UP000245119">
    <property type="component" value="Linkage Group LG11"/>
</dbReference>
<organism evidence="1 2">
    <name type="scientific">Pomacea canaliculata</name>
    <name type="common">Golden apple snail</name>
    <dbReference type="NCBI Taxonomy" id="400727"/>
    <lineage>
        <taxon>Eukaryota</taxon>
        <taxon>Metazoa</taxon>
        <taxon>Spiralia</taxon>
        <taxon>Lophotrochozoa</taxon>
        <taxon>Mollusca</taxon>
        <taxon>Gastropoda</taxon>
        <taxon>Caenogastropoda</taxon>
        <taxon>Architaenioglossa</taxon>
        <taxon>Ampullarioidea</taxon>
        <taxon>Ampullariidae</taxon>
        <taxon>Pomacea</taxon>
    </lineage>
</organism>